<dbReference type="InterPro" id="IPR036388">
    <property type="entry name" value="WH-like_DNA-bd_sf"/>
</dbReference>
<dbReference type="Proteomes" id="UP001183410">
    <property type="component" value="Unassembled WGS sequence"/>
</dbReference>
<name>A0ABU2JNW6_9ACTN</name>
<feature type="repeat" description="TPR" evidence="6">
    <location>
        <begin position="746"/>
        <end position="779"/>
    </location>
</feature>
<keyword evidence="4 7" id="KW-0238">DNA-binding</keyword>
<evidence type="ECO:0000313" key="10">
    <source>
        <dbReference type="Proteomes" id="UP001183410"/>
    </source>
</evidence>
<dbReference type="InterPro" id="IPR011990">
    <property type="entry name" value="TPR-like_helical_dom_sf"/>
</dbReference>
<feature type="DNA-binding region" description="OmpR/PhoB-type" evidence="7">
    <location>
        <begin position="1"/>
        <end position="90"/>
    </location>
</feature>
<dbReference type="InterPro" id="IPR005158">
    <property type="entry name" value="BTAD"/>
</dbReference>
<sequence>MEFQVLGQVAIRREAAAEPVPGRLRRVLLGMLLAAANRPVSVGELTEALWGERADDRAGQRLHLHVHRLRAALDDPERLSLGPDGYRLRVAPGELDAERFEELVGLGTSRLRDAPAEAVTTLRAALDRWHGTPLAGLDHVPALRDWGRRLAERRLAGREALYQAELARGNHAAVVGELTGLVAEHPLRERFHGLLMTALHRSGRQREALAAYRRARQLMVDELGLEPGSELRELERRIRAGESLDEPRADADQVPPAQLPADIAGFVGRQAELAELDGLVAGHQPVVVSAVAGTAGVGKTALAVRWAHRVRDRFPDGQLYVDLRGYGPEQPVTAQDALGGFLRALGLTGGALPRGQDERAARFRSLVAGRRLLVVLDNARSADQVRPLLPGGTAGFALVTSRDALAGLVSGEGARRLRLDRLSRADARALLHEVLGARATAEPDATDALIERCARLPLALRITAELADVRPGARLADLAAELADQQGALDLLDLDNDPYTAVRAVFSWSYRQLDPTAARVFRLLGTHPGQEVEAHAVAALVGEELAVTRRALTTLTRAHLLDEPTAGHYQPHDLLRAYAAELAATTDPAADRAAALARLRAFYLATASAAMGVLVPYDQDRRPRVPAWPGEAPGLASEEHAARWLIAELDNLLAVTRDSDAAFTITLSDTVERQLDRIGRCDALLTLSEWKLRAARAVGDLFAEARAESSIGQAVTLLGGDFQESIGHLERARDGYLRAGQLDYHASALNNLGIAYGRAGQLAQALPQFEAVLALDETVVPRSVRRSTLVNACNCLTGLGRYREALGHAEQALALARALGDITNESNSLSAIAELHLRTGDPEQARVHAEQGLELARRTGYRAVACDCLRLLGRLRRLAGDHAAALELHEEALAVSQRAGAVHVVAEARNELAASLAAAGQHEAALRHYRESLELATRTARLRAHVAESQAGAAAVHLALGDRAAARDHLRQALAHYTALDLPQADEVRARLAELDDDEG</sequence>
<evidence type="ECO:0000256" key="4">
    <source>
        <dbReference type="ARBA" id="ARBA00023125"/>
    </source>
</evidence>
<evidence type="ECO:0000256" key="1">
    <source>
        <dbReference type="ARBA" id="ARBA00005820"/>
    </source>
</evidence>
<protein>
    <submittedName>
        <fullName evidence="9">BTAD domain-containing putative transcriptional regulator</fullName>
    </submittedName>
</protein>
<gene>
    <name evidence="9" type="ORF">RM844_10325</name>
</gene>
<evidence type="ECO:0000259" key="8">
    <source>
        <dbReference type="PROSITE" id="PS51755"/>
    </source>
</evidence>
<feature type="domain" description="OmpR/PhoB-type" evidence="8">
    <location>
        <begin position="1"/>
        <end position="90"/>
    </location>
</feature>
<organism evidence="9 10">
    <name type="scientific">Streptomyces chisholmiae</name>
    <dbReference type="NCBI Taxonomy" id="3075540"/>
    <lineage>
        <taxon>Bacteria</taxon>
        <taxon>Bacillati</taxon>
        <taxon>Actinomycetota</taxon>
        <taxon>Actinomycetes</taxon>
        <taxon>Kitasatosporales</taxon>
        <taxon>Streptomycetaceae</taxon>
        <taxon>Streptomyces</taxon>
    </lineage>
</organism>
<dbReference type="SMART" id="SM00028">
    <property type="entry name" value="TPR"/>
    <property type="match status" value="7"/>
</dbReference>
<evidence type="ECO:0000256" key="6">
    <source>
        <dbReference type="PROSITE-ProRule" id="PRU00339"/>
    </source>
</evidence>
<dbReference type="Gene3D" id="3.40.50.300">
    <property type="entry name" value="P-loop containing nucleotide triphosphate hydrolases"/>
    <property type="match status" value="1"/>
</dbReference>
<evidence type="ECO:0000256" key="5">
    <source>
        <dbReference type="ARBA" id="ARBA00023163"/>
    </source>
</evidence>
<dbReference type="InterPro" id="IPR016032">
    <property type="entry name" value="Sig_transdc_resp-reg_C-effctor"/>
</dbReference>
<dbReference type="PANTHER" id="PTHR35807">
    <property type="entry name" value="TRANSCRIPTIONAL REGULATOR REDD-RELATED"/>
    <property type="match status" value="1"/>
</dbReference>
<keyword evidence="10" id="KW-1185">Reference proteome</keyword>
<keyword evidence="3" id="KW-0805">Transcription regulation</keyword>
<keyword evidence="5" id="KW-0804">Transcription</keyword>
<accession>A0ABU2JNW6</accession>
<dbReference type="SMART" id="SM00862">
    <property type="entry name" value="Trans_reg_C"/>
    <property type="match status" value="1"/>
</dbReference>
<comment type="caution">
    <text evidence="9">The sequence shown here is derived from an EMBL/GenBank/DDBJ whole genome shotgun (WGS) entry which is preliminary data.</text>
</comment>
<dbReference type="Pfam" id="PF13424">
    <property type="entry name" value="TPR_12"/>
    <property type="match status" value="3"/>
</dbReference>
<dbReference type="SUPFAM" id="SSF46894">
    <property type="entry name" value="C-terminal effector domain of the bipartite response regulators"/>
    <property type="match status" value="1"/>
</dbReference>
<dbReference type="InterPro" id="IPR019734">
    <property type="entry name" value="TPR_rpt"/>
</dbReference>
<dbReference type="RefSeq" id="WP_311666724.1">
    <property type="nucleotide sequence ID" value="NZ_JAVREO010000005.1"/>
</dbReference>
<dbReference type="CDD" id="cd15831">
    <property type="entry name" value="BTAD"/>
    <property type="match status" value="1"/>
</dbReference>
<dbReference type="PROSITE" id="PS50005">
    <property type="entry name" value="TPR"/>
    <property type="match status" value="2"/>
</dbReference>
<dbReference type="InterPro" id="IPR027417">
    <property type="entry name" value="P-loop_NTPase"/>
</dbReference>
<keyword evidence="6" id="KW-0802">TPR repeat</keyword>
<dbReference type="PRINTS" id="PR00364">
    <property type="entry name" value="DISEASERSIST"/>
</dbReference>
<dbReference type="Pfam" id="PF03704">
    <property type="entry name" value="BTAD"/>
    <property type="match status" value="1"/>
</dbReference>
<evidence type="ECO:0000256" key="3">
    <source>
        <dbReference type="ARBA" id="ARBA00023015"/>
    </source>
</evidence>
<evidence type="ECO:0000256" key="2">
    <source>
        <dbReference type="ARBA" id="ARBA00023012"/>
    </source>
</evidence>
<dbReference type="Gene3D" id="1.10.10.10">
    <property type="entry name" value="Winged helix-like DNA-binding domain superfamily/Winged helix DNA-binding domain"/>
    <property type="match status" value="1"/>
</dbReference>
<dbReference type="SUPFAM" id="SSF52540">
    <property type="entry name" value="P-loop containing nucleoside triphosphate hydrolases"/>
    <property type="match status" value="1"/>
</dbReference>
<dbReference type="InterPro" id="IPR051677">
    <property type="entry name" value="AfsR-DnrI-RedD_regulator"/>
</dbReference>
<dbReference type="SUPFAM" id="SSF48452">
    <property type="entry name" value="TPR-like"/>
    <property type="match status" value="3"/>
</dbReference>
<dbReference type="InterPro" id="IPR001867">
    <property type="entry name" value="OmpR/PhoB-type_DNA-bd"/>
</dbReference>
<proteinExistence type="inferred from homology"/>
<dbReference type="PROSITE" id="PS51755">
    <property type="entry name" value="OMPR_PHOB"/>
    <property type="match status" value="1"/>
</dbReference>
<dbReference type="EMBL" id="JAVREO010000005">
    <property type="protein sequence ID" value="MDT0266688.1"/>
    <property type="molecule type" value="Genomic_DNA"/>
</dbReference>
<evidence type="ECO:0000313" key="9">
    <source>
        <dbReference type="EMBL" id="MDT0266688.1"/>
    </source>
</evidence>
<dbReference type="PANTHER" id="PTHR35807:SF1">
    <property type="entry name" value="TRANSCRIPTIONAL REGULATOR REDD"/>
    <property type="match status" value="1"/>
</dbReference>
<keyword evidence="2" id="KW-0902">Two-component regulatory system</keyword>
<feature type="repeat" description="TPR" evidence="6">
    <location>
        <begin position="906"/>
        <end position="939"/>
    </location>
</feature>
<dbReference type="SMART" id="SM01043">
    <property type="entry name" value="BTAD"/>
    <property type="match status" value="1"/>
</dbReference>
<reference evidence="10" key="1">
    <citation type="submission" date="2023-07" db="EMBL/GenBank/DDBJ databases">
        <title>30 novel species of actinomycetes from the DSMZ collection.</title>
        <authorList>
            <person name="Nouioui I."/>
        </authorList>
    </citation>
    <scope>NUCLEOTIDE SEQUENCE [LARGE SCALE GENOMIC DNA]</scope>
    <source>
        <strain evidence="10">DSM 44915</strain>
    </source>
</reference>
<comment type="similarity">
    <text evidence="1">Belongs to the AfsR/DnrI/RedD regulatory family.</text>
</comment>
<dbReference type="Gene3D" id="1.25.40.10">
    <property type="entry name" value="Tetratricopeptide repeat domain"/>
    <property type="match status" value="3"/>
</dbReference>
<evidence type="ECO:0000256" key="7">
    <source>
        <dbReference type="PROSITE-ProRule" id="PRU01091"/>
    </source>
</evidence>
<dbReference type="Pfam" id="PF00486">
    <property type="entry name" value="Trans_reg_C"/>
    <property type="match status" value="1"/>
</dbReference>